<dbReference type="InterPro" id="IPR034586">
    <property type="entry name" value="Bfa1/Byr4"/>
</dbReference>
<dbReference type="EMBL" id="KQ964700">
    <property type="protein sequence ID" value="KXN66649.1"/>
    <property type="molecule type" value="Genomic_DNA"/>
</dbReference>
<sequence length="592" mass="67320">MPPIPEHLVQYEEREEELDIESWLNGFENWNPSSFSRQYCPMDIDSDDFEENELPIHQPSAHTVSQFLQNYSGPGTITKIKPSRKTPVSRVVDWDEDLIIPSTKLQPTSKFSFKRSLSPESSWVDSSVPVYQDSTHNFRSDEEDLLLPPGVTQLKLPTEPKKAPLTIDIEGSSSDDPEIFEPTERLNPFRHLKKSQPYQQGEEFLDIIFPPASSDLQLKSHQHKNNSFGYNEENLLDGLIIPNESVFMQPTANPKITRRTVPLYPKRHAQIRDTYTSPSSKFNQRLLIRKKTPISSNLKIPSYHCPVIPAAPLAVGANSNSIVLTSPFEYGDGTELDDLDNLPVQRSFPSPMIDTQVLQLLDHFSEPRVESLSPPTKRKRVKPMLIRNLNSNKMRRVVGKMRFNPQACNWEGNEDALLDFKSVSSVRPALITNLNGHKRAHRIGNAVFDPIHLRWFTEDNEADPFEGIDDIPDHPGPFSPSNSFGPGNDFYLSPNNIDDMYTSEGKHRKFVGRWFPDPDSALLRLKYLHLGPSQSPPHLQTTRHPSHPWQNPPDPSSSSNQGSNNSDEMNRFNSTEFNQHSHNQHHPSNSPS</sequence>
<feature type="compositionally biased region" description="Polar residues" evidence="1">
    <location>
        <begin position="532"/>
        <end position="543"/>
    </location>
</feature>
<feature type="compositionally biased region" description="Low complexity" evidence="1">
    <location>
        <begin position="578"/>
        <end position="592"/>
    </location>
</feature>
<protein>
    <submittedName>
        <fullName evidence="2">Uncharacterized protein</fullName>
    </submittedName>
</protein>
<dbReference type="AlphaFoldDB" id="A0A137NV95"/>
<evidence type="ECO:0000256" key="1">
    <source>
        <dbReference type="SAM" id="MobiDB-lite"/>
    </source>
</evidence>
<dbReference type="GO" id="GO:0044732">
    <property type="term" value="C:mitotic spindle pole body"/>
    <property type="evidence" value="ECO:0007669"/>
    <property type="project" value="TreeGrafter"/>
</dbReference>
<dbReference type="Proteomes" id="UP000070444">
    <property type="component" value="Unassembled WGS sequence"/>
</dbReference>
<evidence type="ECO:0000313" key="3">
    <source>
        <dbReference type="Proteomes" id="UP000070444"/>
    </source>
</evidence>
<gene>
    <name evidence="2" type="ORF">CONCODRAFT_80424</name>
</gene>
<dbReference type="GO" id="GO:0005096">
    <property type="term" value="F:GTPase activator activity"/>
    <property type="evidence" value="ECO:0007669"/>
    <property type="project" value="InterPro"/>
</dbReference>
<dbReference type="OrthoDB" id="19159at2759"/>
<feature type="compositionally biased region" description="Low complexity" evidence="1">
    <location>
        <begin position="556"/>
        <end position="567"/>
    </location>
</feature>
<evidence type="ECO:0000313" key="2">
    <source>
        <dbReference type="EMBL" id="KXN66649.1"/>
    </source>
</evidence>
<feature type="region of interest" description="Disordered" evidence="1">
    <location>
        <begin position="470"/>
        <end position="490"/>
    </location>
</feature>
<accession>A0A137NV95</accession>
<dbReference type="PANTHER" id="PTHR35140">
    <property type="entry name" value="MITOTIC CHECK POINT PROTEIN BFA1"/>
    <property type="match status" value="1"/>
</dbReference>
<dbReference type="PANTHER" id="PTHR35140:SF1">
    <property type="entry name" value="MITOTIC CHECK POINT PROTEIN BFA1"/>
    <property type="match status" value="1"/>
</dbReference>
<keyword evidence="3" id="KW-1185">Reference proteome</keyword>
<proteinExistence type="predicted"/>
<feature type="region of interest" description="Disordered" evidence="1">
    <location>
        <begin position="532"/>
        <end position="592"/>
    </location>
</feature>
<dbReference type="GO" id="GO:0001100">
    <property type="term" value="P:negative regulation of exit from mitosis"/>
    <property type="evidence" value="ECO:0007669"/>
    <property type="project" value="InterPro"/>
</dbReference>
<dbReference type="GO" id="GO:1990334">
    <property type="term" value="C:Bfa1-Bub2 complex"/>
    <property type="evidence" value="ECO:0007669"/>
    <property type="project" value="InterPro"/>
</dbReference>
<feature type="compositionally biased region" description="Low complexity" evidence="1">
    <location>
        <begin position="479"/>
        <end position="488"/>
    </location>
</feature>
<reference evidence="2 3" key="1">
    <citation type="journal article" date="2015" name="Genome Biol. Evol.">
        <title>Phylogenomic analyses indicate that early fungi evolved digesting cell walls of algal ancestors of land plants.</title>
        <authorList>
            <person name="Chang Y."/>
            <person name="Wang S."/>
            <person name="Sekimoto S."/>
            <person name="Aerts A.L."/>
            <person name="Choi C."/>
            <person name="Clum A."/>
            <person name="LaButti K.M."/>
            <person name="Lindquist E.A."/>
            <person name="Yee Ngan C."/>
            <person name="Ohm R.A."/>
            <person name="Salamov A.A."/>
            <person name="Grigoriev I.V."/>
            <person name="Spatafora J.W."/>
            <person name="Berbee M.L."/>
        </authorList>
    </citation>
    <scope>NUCLEOTIDE SEQUENCE [LARGE SCALE GENOMIC DNA]</scope>
    <source>
        <strain evidence="2 3">NRRL 28638</strain>
    </source>
</reference>
<organism evidence="2 3">
    <name type="scientific">Conidiobolus coronatus (strain ATCC 28846 / CBS 209.66 / NRRL 28638)</name>
    <name type="common">Delacroixia coronata</name>
    <dbReference type="NCBI Taxonomy" id="796925"/>
    <lineage>
        <taxon>Eukaryota</taxon>
        <taxon>Fungi</taxon>
        <taxon>Fungi incertae sedis</taxon>
        <taxon>Zoopagomycota</taxon>
        <taxon>Entomophthoromycotina</taxon>
        <taxon>Entomophthoromycetes</taxon>
        <taxon>Entomophthorales</taxon>
        <taxon>Ancylistaceae</taxon>
        <taxon>Conidiobolus</taxon>
    </lineage>
</organism>
<name>A0A137NV95_CONC2</name>